<evidence type="ECO:0000313" key="1">
    <source>
        <dbReference type="EMBL" id="ACS90886.1"/>
    </source>
</evidence>
<proteinExistence type="predicted"/>
<dbReference type="eggNOG" id="arCOG01521">
    <property type="taxonomic scope" value="Archaea"/>
</dbReference>
<protein>
    <submittedName>
        <fullName evidence="1">Predicted oxidoreductase</fullName>
    </submittedName>
</protein>
<keyword evidence="2" id="KW-1185">Reference proteome</keyword>
<dbReference type="Pfam" id="PF13450">
    <property type="entry name" value="NAD_binding_8"/>
    <property type="match status" value="1"/>
</dbReference>
<dbReference type="KEGG" id="tsi:TSIB_1835"/>
<name>C6A5J1_THESM</name>
<dbReference type="STRING" id="604354.TSIB_1835"/>
<dbReference type="AlphaFoldDB" id="C6A5J1"/>
<dbReference type="HOGENOM" id="CLU_668371_0_0_2"/>
<dbReference type="Gene3D" id="3.90.660.50">
    <property type="match status" value="1"/>
</dbReference>
<dbReference type="InterPro" id="IPR036188">
    <property type="entry name" value="FAD/NAD-bd_sf"/>
</dbReference>
<gene>
    <name evidence="1" type="ordered locus">TSIB_1835</name>
</gene>
<evidence type="ECO:0000313" key="2">
    <source>
        <dbReference type="Proteomes" id="UP000009079"/>
    </source>
</evidence>
<organism evidence="1 2">
    <name type="scientific">Thermococcus sibiricus (strain DSM 12597 / MM 739)</name>
    <dbReference type="NCBI Taxonomy" id="604354"/>
    <lineage>
        <taxon>Archaea</taxon>
        <taxon>Methanobacteriati</taxon>
        <taxon>Methanobacteriota</taxon>
        <taxon>Thermococci</taxon>
        <taxon>Thermococcales</taxon>
        <taxon>Thermococcaceae</taxon>
        <taxon>Thermococcus</taxon>
    </lineage>
</organism>
<dbReference type="Proteomes" id="UP000009079">
    <property type="component" value="Chromosome"/>
</dbReference>
<dbReference type="PANTHER" id="PTHR43734:SF1">
    <property type="entry name" value="PHYTOENE DESATURASE"/>
    <property type="match status" value="1"/>
</dbReference>
<reference evidence="1 2" key="1">
    <citation type="journal article" date="2009" name="Appl. Environ. Microbiol.">
        <title>Metabolic versatility and indigenous origin of the archaeon Thermococcus sibiricus, isolated from a siberian oil reservoir, as revealed by genome analysis.</title>
        <authorList>
            <person name="Mardanov A.V."/>
            <person name="Ravin N.V."/>
            <person name="Svetlitchnyi V.A."/>
            <person name="Beletsky A.V."/>
            <person name="Miroshnichenko M.L."/>
            <person name="Bonch-Osmolovskaya E.A."/>
            <person name="Skryabin K.G."/>
        </authorList>
    </citation>
    <scope>NUCLEOTIDE SEQUENCE [LARGE SCALE GENOMIC DNA]</scope>
    <source>
        <strain evidence="2">DSM 12597 / MM 739</strain>
    </source>
</reference>
<dbReference type="EMBL" id="CP001463">
    <property type="protein sequence ID" value="ACS90886.1"/>
    <property type="molecule type" value="Genomic_DNA"/>
</dbReference>
<dbReference type="SUPFAM" id="SSF51905">
    <property type="entry name" value="FAD/NAD(P)-binding domain"/>
    <property type="match status" value="1"/>
</dbReference>
<sequence length="428" mass="47395">MAIQGGEIVKKVVTIGAGLGGLLTSAFLVKNGYDVTVLEKSPFVGGRFTNIAYKGFQLSTGALHMVPHGENGPLAHLLKLLNANVEIVNSTPKGKFFIDGKIYHYREGWKYLSLKEKAKAMKLLAEIKANKLPKGEEAHLNSWEWLSEKIGENEFAYLFIKSFLGWAVSLAPEEVSAIELAKEIKATLKWGGPGLIKGGCKAVSEELARIVRENGGKMITRKKAVEVDDGRVITADGEEYLYDILISNIGIRETVELFGRDEFDRNYLKRVDSLKPAEGIKINVALKGEPRIGNTVVFALDTKRINGYNEPSSLSLQLARKGYTLVMTHQALKSRDIKKEQRLGIEDLYYLFPDLEKNGEVLMVQTYRDGNPVNRVASGQHVEFPMENVYIVGDANKGEGGIEVEGIALGVMKTLQSLEIGNFAEWYL</sequence>
<accession>C6A5J1</accession>
<dbReference type="PANTHER" id="PTHR43734">
    <property type="entry name" value="PHYTOENE DESATURASE"/>
    <property type="match status" value="1"/>
</dbReference>
<dbReference type="Gene3D" id="3.50.50.60">
    <property type="entry name" value="FAD/NAD(P)-binding domain"/>
    <property type="match status" value="1"/>
</dbReference>